<dbReference type="EMBL" id="JBHUFW010000005">
    <property type="protein sequence ID" value="MFD1862969.1"/>
    <property type="molecule type" value="Genomic_DNA"/>
</dbReference>
<protein>
    <submittedName>
        <fullName evidence="1">Glycine/sarcosine/betaine reductase selenoprotein B family protein</fullName>
    </submittedName>
</protein>
<sequence>MKLKTKIKSKLSRTFSGNFPEAYKKFTMSHMHDYTGMPETRLHKPLSECKVALLSTAGIHLVTDSPFDVDNPAGDPTFRLIPADAQEDQLTVTHLFIDTKHAKSDPTIVFPLPQLKELAADGMIGSVSPIHIGLNGGILDTAEVEREWIPKVVELLRREEIDVALLVPG</sequence>
<evidence type="ECO:0000313" key="1">
    <source>
        <dbReference type="EMBL" id="MFD1862969.1"/>
    </source>
</evidence>
<comment type="caution">
    <text evidence="1">The sequence shown here is derived from an EMBL/GenBank/DDBJ whole genome shotgun (WGS) entry which is preliminary data.</text>
</comment>
<proteinExistence type="predicted"/>
<dbReference type="Proteomes" id="UP001597273">
    <property type="component" value="Unassembled WGS sequence"/>
</dbReference>
<accession>A0ABW4QI24</accession>
<name>A0ABW4QI24_9BACL</name>
<reference evidence="2" key="1">
    <citation type="journal article" date="2019" name="Int. J. Syst. Evol. Microbiol.">
        <title>The Global Catalogue of Microorganisms (GCM) 10K type strain sequencing project: providing services to taxonomists for standard genome sequencing and annotation.</title>
        <authorList>
            <consortium name="The Broad Institute Genomics Platform"/>
            <consortium name="The Broad Institute Genome Sequencing Center for Infectious Disease"/>
            <person name="Wu L."/>
            <person name="Ma J."/>
        </authorList>
    </citation>
    <scope>NUCLEOTIDE SEQUENCE [LARGE SCALE GENOMIC DNA]</scope>
    <source>
        <strain evidence="2">CGMCC 1.15475</strain>
    </source>
</reference>
<gene>
    <name evidence="1" type="ORF">ACFSDB_08490</name>
</gene>
<evidence type="ECO:0000313" key="2">
    <source>
        <dbReference type="Proteomes" id="UP001597273"/>
    </source>
</evidence>
<dbReference type="RefSeq" id="WP_204891875.1">
    <property type="nucleotide sequence ID" value="NZ_JBHUFW010000005.1"/>
</dbReference>
<keyword evidence="2" id="KW-1185">Reference proteome</keyword>
<organism evidence="1 2">
    <name type="scientific">Planococcus chinensis</name>
    <dbReference type="NCBI Taxonomy" id="272917"/>
    <lineage>
        <taxon>Bacteria</taxon>
        <taxon>Bacillati</taxon>
        <taxon>Bacillota</taxon>
        <taxon>Bacilli</taxon>
        <taxon>Bacillales</taxon>
        <taxon>Caryophanaceae</taxon>
        <taxon>Planococcus</taxon>
    </lineage>
</organism>